<evidence type="ECO:0000256" key="3">
    <source>
        <dbReference type="ARBA" id="ARBA00022664"/>
    </source>
</evidence>
<evidence type="ECO:0000256" key="7">
    <source>
        <dbReference type="ARBA" id="ARBA00025801"/>
    </source>
</evidence>
<dbReference type="Gene3D" id="2.130.10.10">
    <property type="entry name" value="YVTN repeat-like/Quinoprotein amine dehydrogenase"/>
    <property type="match status" value="1"/>
</dbReference>
<dbReference type="SMART" id="SM00667">
    <property type="entry name" value="LisH"/>
    <property type="match status" value="1"/>
</dbReference>
<evidence type="ECO:0000256" key="1">
    <source>
        <dbReference type="ARBA" id="ARBA00004324"/>
    </source>
</evidence>
<dbReference type="AlphaFoldDB" id="A0A0D2X1J9"/>
<evidence type="ECO:0000313" key="12">
    <source>
        <dbReference type="Proteomes" id="UP000008743"/>
    </source>
</evidence>
<organism evidence="11 12">
    <name type="scientific">Capsaspora owczarzaki (strain ATCC 30864)</name>
    <dbReference type="NCBI Taxonomy" id="595528"/>
    <lineage>
        <taxon>Eukaryota</taxon>
        <taxon>Filasterea</taxon>
        <taxon>Capsaspora</taxon>
    </lineage>
</organism>
<evidence type="ECO:0000256" key="6">
    <source>
        <dbReference type="ARBA" id="ARBA00023242"/>
    </source>
</evidence>
<keyword evidence="2 9" id="KW-0853">WD repeat</keyword>
<evidence type="ECO:0000256" key="4">
    <source>
        <dbReference type="ARBA" id="ARBA00022737"/>
    </source>
</evidence>
<dbReference type="PROSITE" id="PS50082">
    <property type="entry name" value="WD_REPEATS_2"/>
    <property type="match status" value="5"/>
</dbReference>
<dbReference type="Proteomes" id="UP000008743">
    <property type="component" value="Unassembled WGS sequence"/>
</dbReference>
<comment type="similarity">
    <text evidence="7">Belongs to the WD repeat SMU1 family.</text>
</comment>
<dbReference type="PROSITE" id="PS50294">
    <property type="entry name" value="WD_REPEATS_REGION"/>
    <property type="match status" value="3"/>
</dbReference>
<name>A0A0D2X1J9_CAPO3</name>
<dbReference type="PROSITE" id="PS00678">
    <property type="entry name" value="WD_REPEATS_1"/>
    <property type="match status" value="1"/>
</dbReference>
<evidence type="ECO:0000256" key="8">
    <source>
        <dbReference type="ARBA" id="ARBA00026184"/>
    </source>
</evidence>
<dbReference type="PROSITE" id="PS50897">
    <property type="entry name" value="CTLH"/>
    <property type="match status" value="1"/>
</dbReference>
<sequence>MFTAPIIAPIVVAGTTSSAAAPGTDATTSSSAAATSATSATSAAAAAAASASDPISASIDIEATDVIRLVQQFLKENGLTRTLATLQDETSVTLNTVDNLETFVSDVINGHWDSVLNAVQQLQLPDKKLIDLHEQIYIELVEMHETGAAKSLLKQGEPLLLLKKHQPHRYQHLEGLLAPRAYWDPQEVYLDGSSKEKRRTMIAHALAAEIHVVPAGRLLSLIGQAVKWQYHQGLIQPGASFDLFRGRKVQHAIEEEQLPTQLGASIKFGKQSHPECAKFSPDGQYLATGSVDHFVELWNPHTGKIAQDLRYQAKDDFMLMESTVLCLGFSVDSEMLATGAQDGKLKIWRVQTGEVLRRFEKAHNGGLTSVKFSRDNSQVLTTSFDQTIKLHGLKSGKTLKEFRGHVSFVNDAIITHDGQFVISGSSDGTVKVWDMRTTECTTTVRPHSGVANREIAVTAILPIPRNTEQFLIVSKSNALHVINLNGLVVRTLQSSTIACDFVAASISPRGEFVYAVGENRRLYAFRLDTGELEGNEMELHEKEVIGIEHHPHLNIVATFSEQGPLKLWKP</sequence>
<dbReference type="SUPFAM" id="SSF50978">
    <property type="entry name" value="WD40 repeat-like"/>
    <property type="match status" value="1"/>
</dbReference>
<dbReference type="InterPro" id="IPR019775">
    <property type="entry name" value="WD40_repeat_CS"/>
</dbReference>
<comment type="subcellular location">
    <subcellularLocation>
        <location evidence="1">Nucleus speckle</location>
    </subcellularLocation>
</comment>
<keyword evidence="4" id="KW-0677">Repeat</keyword>
<evidence type="ECO:0000259" key="10">
    <source>
        <dbReference type="PROSITE" id="PS50897"/>
    </source>
</evidence>
<dbReference type="InterPro" id="IPR015943">
    <property type="entry name" value="WD40/YVTN_repeat-like_dom_sf"/>
</dbReference>
<dbReference type="GO" id="GO:0016607">
    <property type="term" value="C:nuclear speck"/>
    <property type="evidence" value="ECO:0007669"/>
    <property type="project" value="UniProtKB-SubCell"/>
</dbReference>
<dbReference type="GO" id="GO:0000398">
    <property type="term" value="P:mRNA splicing, via spliceosome"/>
    <property type="evidence" value="ECO:0007669"/>
    <property type="project" value="InterPro"/>
</dbReference>
<feature type="repeat" description="WD" evidence="9">
    <location>
        <begin position="360"/>
        <end position="401"/>
    </location>
</feature>
<dbReference type="InterPro" id="IPR006595">
    <property type="entry name" value="CTLH_C"/>
</dbReference>
<dbReference type="STRING" id="595528.A0A0D2X1J9"/>
<dbReference type="InterPro" id="IPR045184">
    <property type="entry name" value="SMU1"/>
</dbReference>
<dbReference type="Pfam" id="PF17814">
    <property type="entry name" value="LisH_TPL"/>
    <property type="match status" value="1"/>
</dbReference>
<dbReference type="PhylomeDB" id="A0A0D2X1J9"/>
<proteinExistence type="inferred from homology"/>
<feature type="repeat" description="WD" evidence="9">
    <location>
        <begin position="317"/>
        <end position="358"/>
    </location>
</feature>
<dbReference type="PROSITE" id="PS50896">
    <property type="entry name" value="LISH"/>
    <property type="match status" value="1"/>
</dbReference>
<dbReference type="InParanoid" id="A0A0D2X1J9"/>
<protein>
    <recommendedName>
        <fullName evidence="8">WD40 repeat-containing protein SMU1</fullName>
    </recommendedName>
</protein>
<dbReference type="Pfam" id="PF00400">
    <property type="entry name" value="WD40"/>
    <property type="match status" value="4"/>
</dbReference>
<evidence type="ECO:0000256" key="5">
    <source>
        <dbReference type="ARBA" id="ARBA00023187"/>
    </source>
</evidence>
<dbReference type="InterPro" id="IPR036322">
    <property type="entry name" value="WD40_repeat_dom_sf"/>
</dbReference>
<evidence type="ECO:0000256" key="9">
    <source>
        <dbReference type="PROSITE-ProRule" id="PRU00221"/>
    </source>
</evidence>
<gene>
    <name evidence="11" type="ORF">CAOG_002164</name>
</gene>
<dbReference type="CDD" id="cd00200">
    <property type="entry name" value="WD40"/>
    <property type="match status" value="1"/>
</dbReference>
<feature type="repeat" description="WD" evidence="9">
    <location>
        <begin position="402"/>
        <end position="443"/>
    </location>
</feature>
<feature type="repeat" description="WD" evidence="9">
    <location>
        <begin position="279"/>
        <end position="308"/>
    </location>
</feature>
<dbReference type="InterPro" id="IPR054532">
    <property type="entry name" value="TPL_SMU1_LisH-like"/>
</dbReference>
<keyword evidence="12" id="KW-1185">Reference proteome</keyword>
<dbReference type="InterPro" id="IPR020472">
    <property type="entry name" value="WD40_PAC1"/>
</dbReference>
<dbReference type="EMBL" id="KE346362">
    <property type="protein sequence ID" value="KJE90939.1"/>
    <property type="molecule type" value="Genomic_DNA"/>
</dbReference>
<dbReference type="SMART" id="SM00668">
    <property type="entry name" value="CTLH"/>
    <property type="match status" value="1"/>
</dbReference>
<keyword evidence="3" id="KW-0507">mRNA processing</keyword>
<feature type="domain" description="CTLH" evidence="10">
    <location>
        <begin position="96"/>
        <end position="148"/>
    </location>
</feature>
<dbReference type="eggNOG" id="KOG0275">
    <property type="taxonomic scope" value="Eukaryota"/>
</dbReference>
<evidence type="ECO:0000256" key="2">
    <source>
        <dbReference type="ARBA" id="ARBA00022574"/>
    </source>
</evidence>
<evidence type="ECO:0000313" key="11">
    <source>
        <dbReference type="EMBL" id="KJE90939.1"/>
    </source>
</evidence>
<feature type="repeat" description="WD" evidence="9">
    <location>
        <begin position="537"/>
        <end position="570"/>
    </location>
</feature>
<reference evidence="12" key="1">
    <citation type="submission" date="2011-02" db="EMBL/GenBank/DDBJ databases">
        <title>The Genome Sequence of Capsaspora owczarzaki ATCC 30864.</title>
        <authorList>
            <person name="Russ C."/>
            <person name="Cuomo C."/>
            <person name="Burger G."/>
            <person name="Gray M.W."/>
            <person name="Holland P.W.H."/>
            <person name="King N."/>
            <person name="Lang F.B.F."/>
            <person name="Roger A.J."/>
            <person name="Ruiz-Trillo I."/>
            <person name="Young S.K."/>
            <person name="Zeng Q."/>
            <person name="Gargeya S."/>
            <person name="Alvarado L."/>
            <person name="Berlin A."/>
            <person name="Chapman S.B."/>
            <person name="Chen Z."/>
            <person name="Freedman E."/>
            <person name="Gellesch M."/>
            <person name="Goldberg J."/>
            <person name="Griggs A."/>
            <person name="Gujja S."/>
            <person name="Heilman E."/>
            <person name="Heiman D."/>
            <person name="Howarth C."/>
            <person name="Mehta T."/>
            <person name="Neiman D."/>
            <person name="Pearson M."/>
            <person name="Roberts A."/>
            <person name="Saif S."/>
            <person name="Shea T."/>
            <person name="Shenoy N."/>
            <person name="Sisk P."/>
            <person name="Stolte C."/>
            <person name="Sykes S."/>
            <person name="White J."/>
            <person name="Yandava C."/>
            <person name="Haas B."/>
            <person name="Nusbaum C."/>
            <person name="Birren B."/>
        </authorList>
    </citation>
    <scope>NUCLEOTIDE SEQUENCE</scope>
    <source>
        <strain evidence="12">ATCC 30864</strain>
    </source>
</reference>
<dbReference type="PRINTS" id="PR00320">
    <property type="entry name" value="GPROTEINBRPT"/>
</dbReference>
<dbReference type="OrthoDB" id="538223at2759"/>
<keyword evidence="6" id="KW-0539">Nucleus</keyword>
<keyword evidence="5" id="KW-0508">mRNA splicing</keyword>
<accession>A0A0D2X1J9</accession>
<dbReference type="InterPro" id="IPR006594">
    <property type="entry name" value="LisH"/>
</dbReference>
<dbReference type="OMA" id="MMKQQEP"/>
<dbReference type="RefSeq" id="XP_004348914.1">
    <property type="nucleotide sequence ID" value="XM_004348864.2"/>
</dbReference>
<dbReference type="SMART" id="SM00320">
    <property type="entry name" value="WD40"/>
    <property type="match status" value="6"/>
</dbReference>
<dbReference type="InterPro" id="IPR001680">
    <property type="entry name" value="WD40_rpt"/>
</dbReference>
<dbReference type="PANTHER" id="PTHR22848">
    <property type="entry name" value="WD40 REPEAT PROTEIN"/>
    <property type="match status" value="1"/>
</dbReference>